<evidence type="ECO:0000313" key="7">
    <source>
        <dbReference type="Proteomes" id="UP001634394"/>
    </source>
</evidence>
<dbReference type="InterPro" id="IPR007719">
    <property type="entry name" value="PCS_N"/>
</dbReference>
<feature type="domain" description="Peptidase C83" evidence="5">
    <location>
        <begin position="39"/>
        <end position="259"/>
    </location>
</feature>
<evidence type="ECO:0000256" key="2">
    <source>
        <dbReference type="ARBA" id="ARBA00022539"/>
    </source>
</evidence>
<evidence type="ECO:0000256" key="1">
    <source>
        <dbReference type="ARBA" id="ARBA00012468"/>
    </source>
</evidence>
<sequence length="492" mass="55841">MLRLVEQRLQRLFGDIILSRNNKDRYRQTFSMAVAKPPTASVQYYRRSLPETCVGFCSNEGKVLFKEAMNQGYMDCYFNLAAQFRTQDEPAYCGLTSLVMILNALAVDPGKVWKGPWRWYHENMLDCCAPLAVVQDQGITFDQFICLAKCNSLDAKTFHTDESTTVETFREAVKHYSQRDDSFMVVSYSRRVLGQTGDGHFSPVGGYHPEKDMVLILDVARFKYPPHWISLPLLLESMKIKDKATGKPRGYVILSKEKSTKSLSLFRLSDAFNVSNTNVLADDISNFVDGWHKWLSKPVSSFEESQEGKRNGDVDKEMLVARSVEYLLELGSQIAQNNTVLTTQVDVKCMPDDSQGHVCTCVRLLDELEKLKLYEMVSGTIERMTQSNKHLLTFLPSLGQAAISQNQNLSKCCADKMMCDLQRRLNASVFISMILLAWPYSHCCGSQNGGTIGAELEQFFKNIPQGLLSNEALVLRRQITVLLSRKTWRENK</sequence>
<dbReference type="GO" id="GO:0016756">
    <property type="term" value="F:glutathione gamma-glutamylcysteinyltransferase activity"/>
    <property type="evidence" value="ECO:0007669"/>
    <property type="project" value="UniProtKB-EC"/>
</dbReference>
<dbReference type="GO" id="GO:0046938">
    <property type="term" value="P:phytochelatin biosynthetic process"/>
    <property type="evidence" value="ECO:0007669"/>
    <property type="project" value="UniProtKB-ARBA"/>
</dbReference>
<evidence type="ECO:0000313" key="6">
    <source>
        <dbReference type="EMBL" id="KAL3882219.1"/>
    </source>
</evidence>
<dbReference type="Proteomes" id="UP001634394">
    <property type="component" value="Unassembled WGS sequence"/>
</dbReference>
<dbReference type="PANTHER" id="PTHR33447">
    <property type="entry name" value="GLUTATHIONE GAMMA-GLUTAMYLCYSTEINYLTRANSFERASE"/>
    <property type="match status" value="1"/>
</dbReference>
<dbReference type="AlphaFoldDB" id="A0ABD3X7K0"/>
<organism evidence="6 7">
    <name type="scientific">Sinanodonta woodiana</name>
    <name type="common">Chinese pond mussel</name>
    <name type="synonym">Anodonta woodiana</name>
    <dbReference type="NCBI Taxonomy" id="1069815"/>
    <lineage>
        <taxon>Eukaryota</taxon>
        <taxon>Metazoa</taxon>
        <taxon>Spiralia</taxon>
        <taxon>Lophotrochozoa</taxon>
        <taxon>Mollusca</taxon>
        <taxon>Bivalvia</taxon>
        <taxon>Autobranchia</taxon>
        <taxon>Heteroconchia</taxon>
        <taxon>Palaeoheterodonta</taxon>
        <taxon>Unionida</taxon>
        <taxon>Unionoidea</taxon>
        <taxon>Unionidae</taxon>
        <taxon>Unioninae</taxon>
        <taxon>Sinanodonta</taxon>
    </lineage>
</organism>
<accession>A0ABD3X7K0</accession>
<dbReference type="InterPro" id="IPR040409">
    <property type="entry name" value="PCS-like"/>
</dbReference>
<keyword evidence="2" id="KW-0104">Cadmium</keyword>
<name>A0ABD3X7K0_SINWO</name>
<proteinExistence type="predicted"/>
<dbReference type="Gene3D" id="3.90.70.30">
    <property type="entry name" value="Phytochelatin synthase, N-terminal domain"/>
    <property type="match status" value="1"/>
</dbReference>
<reference evidence="6 7" key="1">
    <citation type="submission" date="2024-11" db="EMBL/GenBank/DDBJ databases">
        <title>Chromosome-level genome assembly of the freshwater bivalve Anodonta woodiana.</title>
        <authorList>
            <person name="Chen X."/>
        </authorList>
    </citation>
    <scope>NUCLEOTIDE SEQUENCE [LARGE SCALE GENOMIC DNA]</scope>
    <source>
        <strain evidence="6">MN2024</strain>
        <tissue evidence="6">Gills</tissue>
    </source>
</reference>
<dbReference type="EC" id="2.3.2.15" evidence="1"/>
<keyword evidence="4" id="KW-0479">Metal-binding</keyword>
<dbReference type="GO" id="GO:0046872">
    <property type="term" value="F:metal ion binding"/>
    <property type="evidence" value="ECO:0007669"/>
    <property type="project" value="UniProtKB-KW"/>
</dbReference>
<dbReference type="FunFam" id="3.90.70.30:FF:000001">
    <property type="entry name" value="Glutathione gamma-glutamylcysteinyltransferase 1"/>
    <property type="match status" value="1"/>
</dbReference>
<evidence type="ECO:0000256" key="4">
    <source>
        <dbReference type="ARBA" id="ARBA00022723"/>
    </source>
</evidence>
<dbReference type="PANTHER" id="PTHR33447:SF2">
    <property type="entry name" value="GLUTATHIONE GAMMA-GLUTAMYLCYSTEINYLTRANSFERASE"/>
    <property type="match status" value="1"/>
</dbReference>
<keyword evidence="7" id="KW-1185">Reference proteome</keyword>
<dbReference type="PROSITE" id="PS51443">
    <property type="entry name" value="PCS"/>
    <property type="match status" value="1"/>
</dbReference>
<protein>
    <recommendedName>
        <fullName evidence="1">glutathione gamma-glutamylcysteinyltransferase</fullName>
        <ecNumber evidence="1">2.3.2.15</ecNumber>
    </recommendedName>
</protein>
<dbReference type="EMBL" id="JBJQND010000003">
    <property type="protein sequence ID" value="KAL3882219.1"/>
    <property type="molecule type" value="Genomic_DNA"/>
</dbReference>
<dbReference type="SUPFAM" id="SSF54001">
    <property type="entry name" value="Cysteine proteinases"/>
    <property type="match status" value="1"/>
</dbReference>
<dbReference type="InterPro" id="IPR038156">
    <property type="entry name" value="PCS_N_sf"/>
</dbReference>
<gene>
    <name evidence="6" type="ORF">ACJMK2_028584</name>
</gene>
<comment type="caution">
    <text evidence="6">The sequence shown here is derived from an EMBL/GenBank/DDBJ whole genome shotgun (WGS) entry which is preliminary data.</text>
</comment>
<dbReference type="Pfam" id="PF05023">
    <property type="entry name" value="Phytochelatin"/>
    <property type="match status" value="1"/>
</dbReference>
<evidence type="ECO:0000256" key="3">
    <source>
        <dbReference type="ARBA" id="ARBA00022679"/>
    </source>
</evidence>
<evidence type="ECO:0000259" key="5">
    <source>
        <dbReference type="PROSITE" id="PS51443"/>
    </source>
</evidence>
<keyword evidence="3" id="KW-0808">Transferase</keyword>
<dbReference type="InterPro" id="IPR038765">
    <property type="entry name" value="Papain-like_cys_pep_sf"/>
</dbReference>